<keyword evidence="2" id="KW-0812">Transmembrane</keyword>
<reference evidence="6 7" key="1">
    <citation type="journal article" date="2015" name="Plant Cell">
        <title>Oil accumulation by the oleaginous diatom Fistulifera solaris as revealed by the genome and transcriptome.</title>
        <authorList>
            <person name="Tanaka T."/>
            <person name="Maeda Y."/>
            <person name="Veluchamy A."/>
            <person name="Tanaka M."/>
            <person name="Abida H."/>
            <person name="Marechal E."/>
            <person name="Bowler C."/>
            <person name="Muto M."/>
            <person name="Sunaga Y."/>
            <person name="Tanaka M."/>
            <person name="Yoshino T."/>
            <person name="Taniguchi T."/>
            <person name="Fukuda Y."/>
            <person name="Nemoto M."/>
            <person name="Matsumoto M."/>
            <person name="Wong P.S."/>
            <person name="Aburatani S."/>
            <person name="Fujibuchi W."/>
        </authorList>
    </citation>
    <scope>NUCLEOTIDE SEQUENCE [LARGE SCALE GENOMIC DNA]</scope>
    <source>
        <strain evidence="6 7">JPCC DA0580</strain>
    </source>
</reference>
<dbReference type="PANTHER" id="PTHR10783:SF46">
    <property type="entry name" value="PROTEIN ERD1 HOMOLOG 2"/>
    <property type="match status" value="1"/>
</dbReference>
<proteinExistence type="predicted"/>
<accession>A0A1Z5KC29</accession>
<dbReference type="AlphaFoldDB" id="A0A1Z5KC29"/>
<evidence type="ECO:0000313" key="6">
    <source>
        <dbReference type="EMBL" id="GAX23705.1"/>
    </source>
</evidence>
<keyword evidence="3" id="KW-1133">Transmembrane helix</keyword>
<dbReference type="InterPro" id="IPR004342">
    <property type="entry name" value="EXS_C"/>
</dbReference>
<dbReference type="GO" id="GO:0005737">
    <property type="term" value="C:cytoplasm"/>
    <property type="evidence" value="ECO:0007669"/>
    <property type="project" value="TreeGrafter"/>
</dbReference>
<evidence type="ECO:0000256" key="1">
    <source>
        <dbReference type="ARBA" id="ARBA00004141"/>
    </source>
</evidence>
<dbReference type="GO" id="GO:0016020">
    <property type="term" value="C:membrane"/>
    <property type="evidence" value="ECO:0007669"/>
    <property type="project" value="UniProtKB-SubCell"/>
</dbReference>
<keyword evidence="4" id="KW-0472">Membrane</keyword>
<evidence type="ECO:0000256" key="2">
    <source>
        <dbReference type="ARBA" id="ARBA00022692"/>
    </source>
</evidence>
<organism evidence="6 7">
    <name type="scientific">Fistulifera solaris</name>
    <name type="common">Oleaginous diatom</name>
    <dbReference type="NCBI Taxonomy" id="1519565"/>
    <lineage>
        <taxon>Eukaryota</taxon>
        <taxon>Sar</taxon>
        <taxon>Stramenopiles</taxon>
        <taxon>Ochrophyta</taxon>
        <taxon>Bacillariophyta</taxon>
        <taxon>Bacillariophyceae</taxon>
        <taxon>Bacillariophycidae</taxon>
        <taxon>Naviculales</taxon>
        <taxon>Naviculaceae</taxon>
        <taxon>Fistulifera</taxon>
    </lineage>
</organism>
<dbReference type="InParanoid" id="A0A1Z5KC29"/>
<protein>
    <recommendedName>
        <fullName evidence="5">EXS domain-containing protein</fullName>
    </recommendedName>
</protein>
<name>A0A1Z5KC29_FISSO</name>
<keyword evidence="7" id="KW-1185">Reference proteome</keyword>
<sequence length="682" mass="77496">MDFSVVAAVGSFFMSERVLKPKATVLVLLGCVLTYDLTTKTHDVASLRVYRGPALLAFTLMMVAFSLRTWRRNGVACDELLFLPGTWYAESQRASNEVPSAEGDLAGGPAWNLDSAEPIMEMTNQVTSTSRHRARSLSRDSSLSSIREFAKSWDDEENSPENDLERVPLSVNEQDIRRTGSNVTVARSPEGSNEIVHPPDAVDRFRENHPRITGLGSFFFFRNSTTSTQSAAYAPSGPSVVGAALDLSMPILFNFHLFIEAFNHYDNHGGPETPAKILPLIFLSVLLVRTTIPPGRRGRFWGTMMFVFMAPLHASQFRDSYLGDVVTSLVRPLQDVMFALAYYVTVVYGSLSGDYGLSDSGRILGSSRILHNVVLPSCSLLPLWWKFLQTLRECYDTEKRWPHLGNAFKYLSAALVIMYGMTHPEERWGPQWICAFIAALVYQIWWDTIMDWELFVVVPRQEEHLAESTCFTRISSVRPNSYFLLNLQRYIIQPTRDIIWLALSYLPSWKQIQLRPQRLYKGEAFYWRIFAYNCIFRAAWMLCFIPSYHLDGRSFSADTHTYVGVLLPVIEILRRTFWGFLLLEVRTIQMTNSAGAYNSVECREDADVSVDSDDNSKHGARQFLPSWLGNQQQLHQDAATISSRVNMKDLFEFDEATRHKLFLAELSTWALAFIGLGLWVTT</sequence>
<dbReference type="OrthoDB" id="2159384at2759"/>
<dbReference type="EMBL" id="BDSP01000203">
    <property type="protein sequence ID" value="GAX23705.1"/>
    <property type="molecule type" value="Genomic_DNA"/>
</dbReference>
<comment type="caution">
    <text evidence="6">The sequence shown here is derived from an EMBL/GenBank/DDBJ whole genome shotgun (WGS) entry which is preliminary data.</text>
</comment>
<comment type="subcellular location">
    <subcellularLocation>
        <location evidence="1">Membrane</location>
        <topology evidence="1">Multi-pass membrane protein</topology>
    </subcellularLocation>
</comment>
<dbReference type="PANTHER" id="PTHR10783">
    <property type="entry name" value="XENOTROPIC AND POLYTROPIC RETROVIRUS RECEPTOR 1-RELATED"/>
    <property type="match status" value="1"/>
</dbReference>
<evidence type="ECO:0000259" key="5">
    <source>
        <dbReference type="PROSITE" id="PS51380"/>
    </source>
</evidence>
<evidence type="ECO:0000256" key="3">
    <source>
        <dbReference type="ARBA" id="ARBA00022989"/>
    </source>
</evidence>
<evidence type="ECO:0000256" key="4">
    <source>
        <dbReference type="ARBA" id="ARBA00023136"/>
    </source>
</evidence>
<dbReference type="PROSITE" id="PS51380">
    <property type="entry name" value="EXS"/>
    <property type="match status" value="1"/>
</dbReference>
<dbReference type="Pfam" id="PF03124">
    <property type="entry name" value="EXS"/>
    <property type="match status" value="1"/>
</dbReference>
<gene>
    <name evidence="6" type="ORF">FisN_12Hh282</name>
</gene>
<evidence type="ECO:0000313" key="7">
    <source>
        <dbReference type="Proteomes" id="UP000198406"/>
    </source>
</evidence>
<dbReference type="Proteomes" id="UP000198406">
    <property type="component" value="Unassembled WGS sequence"/>
</dbReference>
<feature type="domain" description="EXS" evidence="5">
    <location>
        <begin position="366"/>
        <end position="614"/>
    </location>
</feature>